<comment type="caution">
    <text evidence="2">The sequence shown here is derived from an EMBL/GenBank/DDBJ whole genome shotgun (WGS) entry which is preliminary data.</text>
</comment>
<name>A0AAE1GJC8_PETCI</name>
<accession>A0AAE1GJC8</accession>
<reference evidence="2" key="1">
    <citation type="submission" date="2023-10" db="EMBL/GenBank/DDBJ databases">
        <title>Genome assemblies of two species of porcelain crab, Petrolisthes cinctipes and Petrolisthes manimaculis (Anomura: Porcellanidae).</title>
        <authorList>
            <person name="Angst P."/>
        </authorList>
    </citation>
    <scope>NUCLEOTIDE SEQUENCE</scope>
    <source>
        <strain evidence="2">PB745_01</strain>
        <tissue evidence="2">Gill</tissue>
    </source>
</reference>
<dbReference type="Proteomes" id="UP001286313">
    <property type="component" value="Unassembled WGS sequence"/>
</dbReference>
<proteinExistence type="predicted"/>
<evidence type="ECO:0000313" key="3">
    <source>
        <dbReference type="Proteomes" id="UP001286313"/>
    </source>
</evidence>
<dbReference type="AlphaFoldDB" id="A0AAE1GJC8"/>
<evidence type="ECO:0000313" key="2">
    <source>
        <dbReference type="EMBL" id="KAK3892970.1"/>
    </source>
</evidence>
<evidence type="ECO:0000256" key="1">
    <source>
        <dbReference type="SAM" id="MobiDB-lite"/>
    </source>
</evidence>
<sequence length="127" mass="13921">MRVSQREIDNGVNGSPSDEDAVAPGRCIMPGRCCPTVIMRLLAAHLGARSRRQWVETALLQEWICARRIGTWNVNTLYYSGGEEHGAGVGVLLRRELADAVVGCWQVSQRVILVKIAAKPVGLNLIQ</sequence>
<keyword evidence="3" id="KW-1185">Reference proteome</keyword>
<protein>
    <submittedName>
        <fullName evidence="2">Uncharacterized protein</fullName>
    </submittedName>
</protein>
<organism evidence="2 3">
    <name type="scientific">Petrolisthes cinctipes</name>
    <name type="common">Flat porcelain crab</name>
    <dbReference type="NCBI Taxonomy" id="88211"/>
    <lineage>
        <taxon>Eukaryota</taxon>
        <taxon>Metazoa</taxon>
        <taxon>Ecdysozoa</taxon>
        <taxon>Arthropoda</taxon>
        <taxon>Crustacea</taxon>
        <taxon>Multicrustacea</taxon>
        <taxon>Malacostraca</taxon>
        <taxon>Eumalacostraca</taxon>
        <taxon>Eucarida</taxon>
        <taxon>Decapoda</taxon>
        <taxon>Pleocyemata</taxon>
        <taxon>Anomura</taxon>
        <taxon>Galatheoidea</taxon>
        <taxon>Porcellanidae</taxon>
        <taxon>Petrolisthes</taxon>
    </lineage>
</organism>
<feature type="region of interest" description="Disordered" evidence="1">
    <location>
        <begin position="1"/>
        <end position="20"/>
    </location>
</feature>
<dbReference type="EMBL" id="JAWQEG010000237">
    <property type="protein sequence ID" value="KAK3892970.1"/>
    <property type="molecule type" value="Genomic_DNA"/>
</dbReference>
<gene>
    <name evidence="2" type="ORF">Pcinc_003149</name>
</gene>